<sequence length="79" mass="7966">MHYDPLRMGTLCSPRHAVPAGRAVAFDELLTECLLYQAAEIEPPAGRGGSVPRGAAAAAIRSQGARCRPPAAGPGGAAG</sequence>
<accession>A0A6A0A4L2</accession>
<protein>
    <submittedName>
        <fullName evidence="1">Uncharacterized protein</fullName>
    </submittedName>
</protein>
<gene>
    <name evidence="1" type="ORF">HaLaN_25701</name>
</gene>
<dbReference type="EMBL" id="BLLF01003456">
    <property type="protein sequence ID" value="GFH27388.1"/>
    <property type="molecule type" value="Genomic_DNA"/>
</dbReference>
<reference evidence="1 2" key="1">
    <citation type="submission" date="2020-02" db="EMBL/GenBank/DDBJ databases">
        <title>Draft genome sequence of Haematococcus lacustris strain NIES-144.</title>
        <authorList>
            <person name="Morimoto D."/>
            <person name="Nakagawa S."/>
            <person name="Yoshida T."/>
            <person name="Sawayama S."/>
        </authorList>
    </citation>
    <scope>NUCLEOTIDE SEQUENCE [LARGE SCALE GENOMIC DNA]</scope>
    <source>
        <strain evidence="1 2">NIES-144</strain>
    </source>
</reference>
<organism evidence="1 2">
    <name type="scientific">Haematococcus lacustris</name>
    <name type="common">Green alga</name>
    <name type="synonym">Haematococcus pluvialis</name>
    <dbReference type="NCBI Taxonomy" id="44745"/>
    <lineage>
        <taxon>Eukaryota</taxon>
        <taxon>Viridiplantae</taxon>
        <taxon>Chlorophyta</taxon>
        <taxon>core chlorophytes</taxon>
        <taxon>Chlorophyceae</taxon>
        <taxon>CS clade</taxon>
        <taxon>Chlamydomonadales</taxon>
        <taxon>Haematococcaceae</taxon>
        <taxon>Haematococcus</taxon>
    </lineage>
</organism>
<feature type="non-terminal residue" evidence="1">
    <location>
        <position position="79"/>
    </location>
</feature>
<feature type="non-terminal residue" evidence="1">
    <location>
        <position position="1"/>
    </location>
</feature>
<comment type="caution">
    <text evidence="1">The sequence shown here is derived from an EMBL/GenBank/DDBJ whole genome shotgun (WGS) entry which is preliminary data.</text>
</comment>
<evidence type="ECO:0000313" key="2">
    <source>
        <dbReference type="Proteomes" id="UP000485058"/>
    </source>
</evidence>
<dbReference type="AlphaFoldDB" id="A0A6A0A4L2"/>
<keyword evidence="2" id="KW-1185">Reference proteome</keyword>
<proteinExistence type="predicted"/>
<dbReference type="Proteomes" id="UP000485058">
    <property type="component" value="Unassembled WGS sequence"/>
</dbReference>
<evidence type="ECO:0000313" key="1">
    <source>
        <dbReference type="EMBL" id="GFH27388.1"/>
    </source>
</evidence>
<name>A0A6A0A4L2_HAELA</name>